<keyword evidence="4" id="KW-0547">Nucleotide-binding</keyword>
<dbReference type="Proteomes" id="UP000254741">
    <property type="component" value="Unassembled WGS sequence"/>
</dbReference>
<comment type="similarity">
    <text evidence="1">Belongs to the ABC transporter superfamily.</text>
</comment>
<dbReference type="GO" id="GO:0016887">
    <property type="term" value="F:ATP hydrolysis activity"/>
    <property type="evidence" value="ECO:0007669"/>
    <property type="project" value="InterPro"/>
</dbReference>
<keyword evidence="4" id="KW-0067">ATP-binding</keyword>
<dbReference type="AlphaFoldDB" id="A0A379T8L9"/>
<evidence type="ECO:0000256" key="1">
    <source>
        <dbReference type="ARBA" id="ARBA00005417"/>
    </source>
</evidence>
<dbReference type="SUPFAM" id="SSF52540">
    <property type="entry name" value="P-loop containing nucleoside triphosphate hydrolases"/>
    <property type="match status" value="1"/>
</dbReference>
<dbReference type="Pfam" id="PF00005">
    <property type="entry name" value="ABC_tran"/>
    <property type="match status" value="1"/>
</dbReference>
<accession>A0A379T8L9</accession>
<dbReference type="Gene3D" id="3.40.50.300">
    <property type="entry name" value="P-loop containing nucleotide triphosphate hydrolases"/>
    <property type="match status" value="1"/>
</dbReference>
<proteinExistence type="inferred from homology"/>
<evidence type="ECO:0000256" key="2">
    <source>
        <dbReference type="ARBA" id="ARBA00022448"/>
    </source>
</evidence>
<dbReference type="GO" id="GO:0005524">
    <property type="term" value="F:ATP binding"/>
    <property type="evidence" value="ECO:0007669"/>
    <property type="project" value="UniProtKB-KW"/>
</dbReference>
<evidence type="ECO:0000313" key="4">
    <source>
        <dbReference type="EMBL" id="SUG46962.1"/>
    </source>
</evidence>
<dbReference type="InterPro" id="IPR003439">
    <property type="entry name" value="ABC_transporter-like_ATP-bd"/>
</dbReference>
<gene>
    <name evidence="4" type="primary">yehX_1</name>
    <name evidence="4" type="ORF">NCTC8297_02201</name>
</gene>
<evidence type="ECO:0000313" key="5">
    <source>
        <dbReference type="Proteomes" id="UP000254741"/>
    </source>
</evidence>
<reference evidence="4 5" key="1">
    <citation type="submission" date="2018-06" db="EMBL/GenBank/DDBJ databases">
        <authorList>
            <consortium name="Pathogen Informatics"/>
            <person name="Doyle S."/>
        </authorList>
    </citation>
    <scope>NUCLEOTIDE SEQUENCE [LARGE SCALE GENOMIC DNA]</scope>
    <source>
        <strain evidence="4 5">NCTC8297</strain>
    </source>
</reference>
<feature type="domain" description="ABC transporter" evidence="3">
    <location>
        <begin position="17"/>
        <end position="82"/>
    </location>
</feature>
<protein>
    <submittedName>
        <fullName evidence="4">ABC transporter ATP-binding protein</fullName>
    </submittedName>
</protein>
<dbReference type="InterPro" id="IPR027417">
    <property type="entry name" value="P-loop_NTPase"/>
</dbReference>
<evidence type="ECO:0000259" key="3">
    <source>
        <dbReference type="Pfam" id="PF00005"/>
    </source>
</evidence>
<sequence>MIEFNHVSKTFGDHQAVNDLNLRFSEGSFSVLIGTSGSGKSTTLKMINRLVEHDSGTIRFAGEEIRSLPVLELRPSHGLCHSVNRPFSPLDGRTKYRHRAATAKVVALAD</sequence>
<dbReference type="PANTHER" id="PTHR43117">
    <property type="entry name" value="OSMOPROTECTANT IMPORT ATP-BINDING PROTEIN OSMV"/>
    <property type="match status" value="1"/>
</dbReference>
<dbReference type="EMBL" id="UGXG01000002">
    <property type="protein sequence ID" value="SUG46962.1"/>
    <property type="molecule type" value="Genomic_DNA"/>
</dbReference>
<organism evidence="4 5">
    <name type="scientific">Salmonella enterica subsp. arizonae</name>
    <dbReference type="NCBI Taxonomy" id="59203"/>
    <lineage>
        <taxon>Bacteria</taxon>
        <taxon>Pseudomonadati</taxon>
        <taxon>Pseudomonadota</taxon>
        <taxon>Gammaproteobacteria</taxon>
        <taxon>Enterobacterales</taxon>
        <taxon>Enterobacteriaceae</taxon>
        <taxon>Salmonella</taxon>
    </lineage>
</organism>
<keyword evidence="2" id="KW-0813">Transport</keyword>
<name>A0A379T8L9_SALER</name>
<dbReference type="PANTHER" id="PTHR43117:SF5">
    <property type="entry name" value="GLYCINE BETAINE UPTAKE SYSTEM ATP-BINDING PROTEIN YEHX"/>
    <property type="match status" value="1"/>
</dbReference>